<dbReference type="STRING" id="419481.SAMN05216233_12425"/>
<accession>A0A1G5J1Z5</accession>
<dbReference type="Proteomes" id="UP000198870">
    <property type="component" value="Unassembled WGS sequence"/>
</dbReference>
<dbReference type="AlphaFoldDB" id="A0A1G5J1Z5"/>
<gene>
    <name evidence="2" type="ORF">SAMN05216233_12425</name>
</gene>
<dbReference type="OrthoDB" id="9802846at2"/>
<dbReference type="SUPFAM" id="SSF160719">
    <property type="entry name" value="gpW/gp25-like"/>
    <property type="match status" value="1"/>
</dbReference>
<sequence>MTAQTAFGFPFSVNKAGAITATGGDEAIRGKIIQVLFTAPGERVRLPEFGCGLFNLVFEGNNPVLAAAVEFTIGHALMRWMGDEITVEGINVSHQEETVTIEVAYTQKQDRTRQAVRVHFK</sequence>
<evidence type="ECO:0000313" key="3">
    <source>
        <dbReference type="Proteomes" id="UP000198870"/>
    </source>
</evidence>
<dbReference type="RefSeq" id="WP_092214678.1">
    <property type="nucleotide sequence ID" value="NZ_FMUX01000024.1"/>
</dbReference>
<keyword evidence="3" id="KW-1185">Reference proteome</keyword>
<evidence type="ECO:0000313" key="2">
    <source>
        <dbReference type="EMBL" id="SCY82376.1"/>
    </source>
</evidence>
<organism evidence="2 3">
    <name type="scientific">Desulfoluna spongiiphila</name>
    <dbReference type="NCBI Taxonomy" id="419481"/>
    <lineage>
        <taxon>Bacteria</taxon>
        <taxon>Pseudomonadati</taxon>
        <taxon>Thermodesulfobacteriota</taxon>
        <taxon>Desulfobacteria</taxon>
        <taxon>Desulfobacterales</taxon>
        <taxon>Desulfolunaceae</taxon>
        <taxon>Desulfoluna</taxon>
    </lineage>
</organism>
<feature type="domain" description="IraD/Gp25-like" evidence="1">
    <location>
        <begin position="24"/>
        <end position="109"/>
    </location>
</feature>
<dbReference type="InterPro" id="IPR007048">
    <property type="entry name" value="IraD/Gp25-like"/>
</dbReference>
<reference evidence="2 3" key="1">
    <citation type="submission" date="2016-10" db="EMBL/GenBank/DDBJ databases">
        <authorList>
            <person name="de Groot N.N."/>
        </authorList>
    </citation>
    <scope>NUCLEOTIDE SEQUENCE [LARGE SCALE GENOMIC DNA]</scope>
    <source>
        <strain evidence="2 3">AA1</strain>
    </source>
</reference>
<name>A0A1G5J1Z5_9BACT</name>
<dbReference type="Pfam" id="PF04965">
    <property type="entry name" value="GPW_gp25"/>
    <property type="match status" value="1"/>
</dbReference>
<evidence type="ECO:0000259" key="1">
    <source>
        <dbReference type="Pfam" id="PF04965"/>
    </source>
</evidence>
<protein>
    <recommendedName>
        <fullName evidence="1">IraD/Gp25-like domain-containing protein</fullName>
    </recommendedName>
</protein>
<proteinExistence type="predicted"/>
<dbReference type="Gene3D" id="3.10.450.40">
    <property type="match status" value="1"/>
</dbReference>
<dbReference type="EMBL" id="FMUX01000024">
    <property type="protein sequence ID" value="SCY82376.1"/>
    <property type="molecule type" value="Genomic_DNA"/>
</dbReference>